<evidence type="ECO:0000313" key="1">
    <source>
        <dbReference type="EMBL" id="OEJ75225.1"/>
    </source>
</evidence>
<dbReference type="AlphaFoldDB" id="A0A1E5QKL4"/>
<reference evidence="1" key="1">
    <citation type="submission" date="2016-09" db="EMBL/GenBank/DDBJ databases">
        <title>Draft genome of thermotolerant cyanobacterium Desertifilum sp. strain IPPAS B-1220.</title>
        <authorList>
            <person name="Sinetova M.A."/>
            <person name="Bolakhan K."/>
            <person name="Zayadan B.K."/>
            <person name="Mironov K.S."/>
            <person name="Ustinova V."/>
            <person name="Kupriyanova E.V."/>
            <person name="Sidorov R.A."/>
            <person name="Skrypnik A.N."/>
            <person name="Gogoleva N.E."/>
            <person name="Gogolev Y.V."/>
            <person name="Los D.A."/>
        </authorList>
    </citation>
    <scope>NUCLEOTIDE SEQUENCE [LARGE SCALE GENOMIC DNA]</scope>
    <source>
        <strain evidence="1">IPPAS B-1220</strain>
    </source>
</reference>
<proteinExistence type="predicted"/>
<name>A0A1E5QKL4_9CYAN</name>
<sequence length="107" mass="12891">MCHFYTVSKLIDFQGYLPLTYLFFNKVNIELYNLFLWMLIPDRNRFATCLKEKARHALPRKIAQKLAQMYHFNVFYISIPRHNFNRDRQLQSAIIPQREGVNSVAFF</sequence>
<gene>
    <name evidence="1" type="ORF">BH720_10930</name>
</gene>
<protein>
    <submittedName>
        <fullName evidence="1">Uncharacterized protein</fullName>
    </submittedName>
</protein>
<accession>A0A1E5QKL4</accession>
<organism evidence="1">
    <name type="scientific">Desertifilum tharense IPPAS B-1220</name>
    <dbReference type="NCBI Taxonomy" id="1781255"/>
    <lineage>
        <taxon>Bacteria</taxon>
        <taxon>Bacillati</taxon>
        <taxon>Cyanobacteriota</taxon>
        <taxon>Cyanophyceae</taxon>
        <taxon>Desertifilales</taxon>
        <taxon>Desertifilaceae</taxon>
        <taxon>Desertifilum</taxon>
    </lineage>
</organism>
<dbReference type="EMBL" id="MJGC01000053">
    <property type="protein sequence ID" value="OEJ75225.1"/>
    <property type="molecule type" value="Genomic_DNA"/>
</dbReference>
<comment type="caution">
    <text evidence="1">The sequence shown here is derived from an EMBL/GenBank/DDBJ whole genome shotgun (WGS) entry which is preliminary data.</text>
</comment>